<feature type="compositionally biased region" description="Pro residues" evidence="7">
    <location>
        <begin position="559"/>
        <end position="568"/>
    </location>
</feature>
<dbReference type="SMART" id="SM00382">
    <property type="entry name" value="AAA"/>
    <property type="match status" value="2"/>
</dbReference>
<feature type="transmembrane region" description="Helical" evidence="8">
    <location>
        <begin position="813"/>
        <end position="835"/>
    </location>
</feature>
<evidence type="ECO:0000259" key="10">
    <source>
        <dbReference type="PROSITE" id="PS50929"/>
    </source>
</evidence>
<proteinExistence type="predicted"/>
<dbReference type="SUPFAM" id="SSF90123">
    <property type="entry name" value="ABC transporter transmembrane region"/>
    <property type="match status" value="2"/>
</dbReference>
<dbReference type="InterPro" id="IPR014216">
    <property type="entry name" value="ABC_transptr_CydD"/>
</dbReference>
<dbReference type="RefSeq" id="WP_345381600.1">
    <property type="nucleotide sequence ID" value="NZ_BAABIC010000011.1"/>
</dbReference>
<dbReference type="CDD" id="cd03228">
    <property type="entry name" value="ABCC_MRP_Like"/>
    <property type="match status" value="1"/>
</dbReference>
<dbReference type="EMBL" id="BAABIC010000011">
    <property type="protein sequence ID" value="GAA4694164.1"/>
    <property type="molecule type" value="Genomic_DNA"/>
</dbReference>
<comment type="subcellular location">
    <subcellularLocation>
        <location evidence="1">Cell membrane</location>
        <topology evidence="1">Multi-pass membrane protein</topology>
    </subcellularLocation>
</comment>
<feature type="transmembrane region" description="Helical" evidence="8">
    <location>
        <begin position="134"/>
        <end position="154"/>
    </location>
</feature>
<evidence type="ECO:0000256" key="5">
    <source>
        <dbReference type="ARBA" id="ARBA00022989"/>
    </source>
</evidence>
<dbReference type="Gene3D" id="3.40.50.300">
    <property type="entry name" value="P-loop containing nucleotide triphosphate hydrolases"/>
    <property type="match status" value="2"/>
</dbReference>
<evidence type="ECO:0000256" key="1">
    <source>
        <dbReference type="ARBA" id="ARBA00004651"/>
    </source>
</evidence>
<feature type="transmembrane region" description="Helical" evidence="8">
    <location>
        <begin position="589"/>
        <end position="613"/>
    </location>
</feature>
<dbReference type="PANTHER" id="PTHR24221:SF590">
    <property type="entry name" value="COMPONENT LINKED WITH THE ASSEMBLY OF CYTOCHROME' TRANSPORT TRANSMEMBRANE ATP-BINDING PROTEIN ABC TRANSPORTER CYDD-RELATED"/>
    <property type="match status" value="1"/>
</dbReference>
<dbReference type="CDD" id="cd18584">
    <property type="entry name" value="ABC_6TM_AarD_CydD"/>
    <property type="match status" value="1"/>
</dbReference>
<dbReference type="InterPro" id="IPR014223">
    <property type="entry name" value="ABC_CydC/D"/>
</dbReference>
<feature type="domain" description="ABC transporter" evidence="9">
    <location>
        <begin position="333"/>
        <end position="559"/>
    </location>
</feature>
<evidence type="ECO:0000256" key="6">
    <source>
        <dbReference type="ARBA" id="ARBA00023136"/>
    </source>
</evidence>
<keyword evidence="2 8" id="KW-0812">Transmembrane</keyword>
<keyword evidence="12" id="KW-1185">Reference proteome</keyword>
<organism evidence="11 12">
    <name type="scientific">Pseudonocardia yuanmonensis</name>
    <dbReference type="NCBI Taxonomy" id="1095914"/>
    <lineage>
        <taxon>Bacteria</taxon>
        <taxon>Bacillati</taxon>
        <taxon>Actinomycetota</taxon>
        <taxon>Actinomycetes</taxon>
        <taxon>Pseudonocardiales</taxon>
        <taxon>Pseudonocardiaceae</taxon>
        <taxon>Pseudonocardia</taxon>
    </lineage>
</organism>
<dbReference type="PROSITE" id="PS00211">
    <property type="entry name" value="ABC_TRANSPORTER_1"/>
    <property type="match status" value="1"/>
</dbReference>
<feature type="compositionally biased region" description="Low complexity" evidence="7">
    <location>
        <begin position="543"/>
        <end position="558"/>
    </location>
</feature>
<evidence type="ECO:0000256" key="7">
    <source>
        <dbReference type="SAM" id="MobiDB-lite"/>
    </source>
</evidence>
<keyword evidence="4" id="KW-0067">ATP-binding</keyword>
<feature type="transmembrane region" description="Helical" evidence="8">
    <location>
        <begin position="12"/>
        <end position="36"/>
    </location>
</feature>
<evidence type="ECO:0000256" key="4">
    <source>
        <dbReference type="ARBA" id="ARBA00022840"/>
    </source>
</evidence>
<reference evidence="12" key="1">
    <citation type="journal article" date="2019" name="Int. J. Syst. Evol. Microbiol.">
        <title>The Global Catalogue of Microorganisms (GCM) 10K type strain sequencing project: providing services to taxonomists for standard genome sequencing and annotation.</title>
        <authorList>
            <consortium name="The Broad Institute Genomics Platform"/>
            <consortium name="The Broad Institute Genome Sequencing Center for Infectious Disease"/>
            <person name="Wu L."/>
            <person name="Ma J."/>
        </authorList>
    </citation>
    <scope>NUCLEOTIDE SEQUENCE [LARGE SCALE GENOMIC DNA]</scope>
    <source>
        <strain evidence="12">JCM 18055</strain>
    </source>
</reference>
<evidence type="ECO:0000256" key="8">
    <source>
        <dbReference type="SAM" id="Phobius"/>
    </source>
</evidence>
<evidence type="ECO:0000313" key="11">
    <source>
        <dbReference type="EMBL" id="GAA4694164.1"/>
    </source>
</evidence>
<dbReference type="InterPro" id="IPR003593">
    <property type="entry name" value="AAA+_ATPase"/>
</dbReference>
<keyword evidence="3" id="KW-0547">Nucleotide-binding</keyword>
<dbReference type="Gene3D" id="1.20.1560.10">
    <property type="entry name" value="ABC transporter type 1, transmembrane domain"/>
    <property type="match status" value="2"/>
</dbReference>
<gene>
    <name evidence="11" type="primary">cydD</name>
    <name evidence="11" type="ORF">GCM10023215_34700</name>
</gene>
<dbReference type="NCBIfam" id="TIGR02857">
    <property type="entry name" value="CydD"/>
    <property type="match status" value="1"/>
</dbReference>
<feature type="transmembrane region" description="Helical" evidence="8">
    <location>
        <begin position="731"/>
        <end position="749"/>
    </location>
</feature>
<feature type="transmembrane region" description="Helical" evidence="8">
    <location>
        <begin position="273"/>
        <end position="290"/>
    </location>
</feature>
<accession>A0ABP8WUS0</accession>
<dbReference type="NCBIfam" id="TIGR02868">
    <property type="entry name" value="CydC"/>
    <property type="match status" value="1"/>
</dbReference>
<feature type="transmembrane region" description="Helical" evidence="8">
    <location>
        <begin position="239"/>
        <end position="267"/>
    </location>
</feature>
<dbReference type="InterPro" id="IPR017871">
    <property type="entry name" value="ABC_transporter-like_CS"/>
</dbReference>
<dbReference type="InterPro" id="IPR003439">
    <property type="entry name" value="ABC_transporter-like_ATP-bd"/>
</dbReference>
<feature type="transmembrane region" description="Helical" evidence="8">
    <location>
        <begin position="56"/>
        <end position="73"/>
    </location>
</feature>
<comment type="caution">
    <text evidence="11">The sequence shown here is derived from an EMBL/GenBank/DDBJ whole genome shotgun (WGS) entry which is preliminary data.</text>
</comment>
<dbReference type="PROSITE" id="PS50893">
    <property type="entry name" value="ABC_TRANSPORTER_2"/>
    <property type="match status" value="2"/>
</dbReference>
<feature type="domain" description="ABC transmembrane type-1" evidence="10">
    <location>
        <begin position="20"/>
        <end position="302"/>
    </location>
</feature>
<evidence type="ECO:0000259" key="9">
    <source>
        <dbReference type="PROSITE" id="PS50893"/>
    </source>
</evidence>
<feature type="region of interest" description="Disordered" evidence="7">
    <location>
        <begin position="534"/>
        <end position="568"/>
    </location>
</feature>
<dbReference type="InterPro" id="IPR027417">
    <property type="entry name" value="P-loop_NTPase"/>
</dbReference>
<dbReference type="Pfam" id="PF00664">
    <property type="entry name" value="ABC_membrane"/>
    <property type="match status" value="2"/>
</dbReference>
<protein>
    <submittedName>
        <fullName evidence="11">Thiol reductant ABC exporter subunit CydD</fullName>
    </submittedName>
</protein>
<evidence type="ECO:0000256" key="3">
    <source>
        <dbReference type="ARBA" id="ARBA00022741"/>
    </source>
</evidence>
<feature type="transmembrane region" description="Helical" evidence="8">
    <location>
        <begin position="619"/>
        <end position="639"/>
    </location>
</feature>
<evidence type="ECO:0000256" key="2">
    <source>
        <dbReference type="ARBA" id="ARBA00022692"/>
    </source>
</evidence>
<dbReference type="SUPFAM" id="SSF52540">
    <property type="entry name" value="P-loop containing nucleoside triphosphate hydrolases"/>
    <property type="match status" value="2"/>
</dbReference>
<dbReference type="Pfam" id="PF00005">
    <property type="entry name" value="ABC_tran"/>
    <property type="match status" value="2"/>
</dbReference>
<evidence type="ECO:0000313" key="12">
    <source>
        <dbReference type="Proteomes" id="UP001500325"/>
    </source>
</evidence>
<feature type="transmembrane region" description="Helical" evidence="8">
    <location>
        <begin position="160"/>
        <end position="180"/>
    </location>
</feature>
<dbReference type="InterPro" id="IPR039421">
    <property type="entry name" value="Type_1_exporter"/>
</dbReference>
<dbReference type="InterPro" id="IPR011527">
    <property type="entry name" value="ABC1_TM_dom"/>
</dbReference>
<name>A0ABP8WUS0_9PSEU</name>
<feature type="domain" description="ABC transmembrane type-1" evidence="10">
    <location>
        <begin position="590"/>
        <end position="863"/>
    </location>
</feature>
<keyword evidence="5 8" id="KW-1133">Transmembrane helix</keyword>
<keyword evidence="6 8" id="KW-0472">Membrane</keyword>
<dbReference type="InterPro" id="IPR036640">
    <property type="entry name" value="ABC1_TM_sf"/>
</dbReference>
<feature type="transmembrane region" description="Helical" evidence="8">
    <location>
        <begin position="705"/>
        <end position="725"/>
    </location>
</feature>
<dbReference type="Proteomes" id="UP001500325">
    <property type="component" value="Unassembled WGS sequence"/>
</dbReference>
<feature type="domain" description="ABC transporter" evidence="9">
    <location>
        <begin position="906"/>
        <end position="1129"/>
    </location>
</feature>
<dbReference type="PROSITE" id="PS50929">
    <property type="entry name" value="ABC_TM1F"/>
    <property type="match status" value="2"/>
</dbReference>
<sequence>MRLDRRLLQHVPALRGYVGVGAAIAVLSAGLVIAQAGLLADVVSRAFLDGAGLAELAPQLGLLAAAVAGRAVLGWAAEVAAQRAAAAGTTQLRSALLDHVLRLGPRYPGLPGTGRLATLAGHGVDALDAYIGRYLPQLLVATVVPLVVGVRILTADWVSVLLVGITLPLIPLFMVLIGLYTRDRTTRQWRALAGLGHHFLDVVAGLDVLTAFGRARRQEHRIAAMAERYRVETMRGLRVAFLSALVLEVLATLSVALVAVSVGLRLVEGRLDLATGLLVIVLAPEVYLPLRAVAARFHDSAEGAAAAEDAFAVLDRDPPAGGGPAPDPARAPVRLENVRVEGRGGPVLDGLSLTIAPGEVLGVRGPSGAGKSTLLDLLLGWRAPDRGTMSVGGADLATLDRDRWLRQVAWVPQRPVLLAGTVADNLRLGAPDAAPERLAAVAALVVPELTPDTPVQERGQGLSTGQVRRIALGRALLADRPLVLLDEPTEGVDADTEAMLLGALPAALSGRTAVVVSHRPAVLGLCDRVLALPGPDRPERDAAPTAPGPETATPVAVPAAPPVRVPDPPVRRGDLRDLAAVVRPHRARLALAVLAGSGALGSAVALTATSAWLISAAALQPPVLTLLVAIVAVRTFGLAKGVLRYVERLASHDAALRVLAVLRVRLWAALVRLGPATTARQRSGDLLARLVGDVDAQQDVLVRGVVPAASAAVVGLATVAGLAVLVPAAGLALGAGLVCAGIVAPALTVRIARRSARRTAAARAAVSGAVVELLDAAPDLLAFGAAAQRRHRVSALDAGLAALRRRAATATGLGVALTVAGVGGATVACTALGVLALRAGALPGTALAVLALTPLATAELVALLPDAAYRLAAALPAARRLAELERAPAAVAEPRDPLPAPPGSTLEARDLAVRWPGAGTDAVAGVDVLLGPGTRLVLAGPTGSGKSTLVAALMRLLEPREGAVLLDGVDTRRLRSDDVRSRLGWCGPAAHLFDGTLRDNLLLARPDATDDDLVRELHRAGLGNWPAGLPEGLDTPVGRHGGTVSGGERQRLGLARVLLADRPLLLLDEPTAHLDAAAAAHVCATLLEVTEGRTVLVVSHRPDELEALPRLVLPARDGLVRESRAGSAAP</sequence>
<dbReference type="PANTHER" id="PTHR24221">
    <property type="entry name" value="ATP-BINDING CASSETTE SUB-FAMILY B"/>
    <property type="match status" value="1"/>
</dbReference>